<accession>A0A2Z5GAT7</accession>
<proteinExistence type="predicted"/>
<gene>
    <name evidence="1" type="ORF">ACPOL_7031</name>
</gene>
<sequence length="44" mass="5274">MTMDCLNRLLKTQGSKEANNDRGNVDEKVPPRVWRSMWWMNVEH</sequence>
<protein>
    <submittedName>
        <fullName evidence="1">Uncharacterized protein</fullName>
    </submittedName>
</protein>
<geneLocation type="plasmid" evidence="2">
    <name>pacpol4</name>
</geneLocation>
<dbReference type="Proteomes" id="UP000253606">
    <property type="component" value="Plasmid pACPOL4"/>
</dbReference>
<keyword evidence="2" id="KW-1185">Reference proteome</keyword>
<reference evidence="1 2" key="1">
    <citation type="journal article" date="2018" name="Front. Microbiol.">
        <title>Hydrolytic Capabilities as a Key to Environmental Success: Chitinolytic and Cellulolytic Acidobacteria From Acidic Sub-arctic Soils and Boreal Peatlands.</title>
        <authorList>
            <person name="Belova S.E."/>
            <person name="Ravin N.V."/>
            <person name="Pankratov T.A."/>
            <person name="Rakitin A.L."/>
            <person name="Ivanova A.A."/>
            <person name="Beletsky A.V."/>
            <person name="Mardanov A.V."/>
            <person name="Sinninghe Damste J.S."/>
            <person name="Dedysh S.N."/>
        </authorList>
    </citation>
    <scope>NUCLEOTIDE SEQUENCE [LARGE SCALE GENOMIC DNA]</scope>
    <source>
        <strain evidence="1 2">SBC82</strain>
        <plasmid evidence="2">pacpol4</plasmid>
    </source>
</reference>
<dbReference type="KEGG" id="abas:ACPOL_7031"/>
<dbReference type="EMBL" id="CP030843">
    <property type="protein sequence ID" value="AXC16231.1"/>
    <property type="molecule type" value="Genomic_DNA"/>
</dbReference>
<organism evidence="1 2">
    <name type="scientific">Acidisarcina polymorpha</name>
    <dbReference type="NCBI Taxonomy" id="2211140"/>
    <lineage>
        <taxon>Bacteria</taxon>
        <taxon>Pseudomonadati</taxon>
        <taxon>Acidobacteriota</taxon>
        <taxon>Terriglobia</taxon>
        <taxon>Terriglobales</taxon>
        <taxon>Acidobacteriaceae</taxon>
        <taxon>Acidisarcina</taxon>
    </lineage>
</organism>
<evidence type="ECO:0000313" key="1">
    <source>
        <dbReference type="EMBL" id="AXC16231.1"/>
    </source>
</evidence>
<dbReference type="AlphaFoldDB" id="A0A2Z5GAT7"/>
<keyword evidence="1" id="KW-0614">Plasmid</keyword>
<name>A0A2Z5GAT7_9BACT</name>
<evidence type="ECO:0000313" key="2">
    <source>
        <dbReference type="Proteomes" id="UP000253606"/>
    </source>
</evidence>